<dbReference type="SUPFAM" id="SSF117916">
    <property type="entry name" value="Fe-S cluster assembly (FSCA) domain-like"/>
    <property type="match status" value="1"/>
</dbReference>
<comment type="function">
    <text evidence="1">May be involved in the formation or repair of [Fe-S] clusters present in iron-sulfur proteins.</text>
</comment>
<organism evidence="3 4">
    <name type="scientific">Lentihominibacter faecis</name>
    <dbReference type="NCBI Taxonomy" id="2764712"/>
    <lineage>
        <taxon>Bacteria</taxon>
        <taxon>Bacillati</taxon>
        <taxon>Bacillota</taxon>
        <taxon>Clostridia</taxon>
        <taxon>Peptostreptococcales</taxon>
        <taxon>Anaerovoracaceae</taxon>
        <taxon>Lentihominibacter</taxon>
    </lineage>
</organism>
<sequence>MIEEKVKKVLQENVDPILSEHYGGSVLTKIEDDVAYVRLTGSCATCPAAQDTIKDVVRTAILGNVEGIRDVILDDSVSDELLDFARKILQEKR</sequence>
<dbReference type="RefSeq" id="WP_177265273.1">
    <property type="nucleotide sequence ID" value="NZ_JACRWC010000098.1"/>
</dbReference>
<proteinExistence type="predicted"/>
<gene>
    <name evidence="3" type="ORF">H8876_07535</name>
</gene>
<evidence type="ECO:0000256" key="1">
    <source>
        <dbReference type="ARBA" id="ARBA00049958"/>
    </source>
</evidence>
<evidence type="ECO:0000313" key="3">
    <source>
        <dbReference type="EMBL" id="MBC5999847.1"/>
    </source>
</evidence>
<accession>A0A923NDQ5</accession>
<dbReference type="InterPro" id="IPR034904">
    <property type="entry name" value="FSCA_dom_sf"/>
</dbReference>
<feature type="domain" description="NIF system FeS cluster assembly NifU C-terminal" evidence="2">
    <location>
        <begin position="6"/>
        <end position="72"/>
    </location>
</feature>
<evidence type="ECO:0000259" key="2">
    <source>
        <dbReference type="Pfam" id="PF01106"/>
    </source>
</evidence>
<dbReference type="GO" id="GO:0016226">
    <property type="term" value="P:iron-sulfur cluster assembly"/>
    <property type="evidence" value="ECO:0007669"/>
    <property type="project" value="InterPro"/>
</dbReference>
<dbReference type="GO" id="GO:0005506">
    <property type="term" value="F:iron ion binding"/>
    <property type="evidence" value="ECO:0007669"/>
    <property type="project" value="InterPro"/>
</dbReference>
<dbReference type="AlphaFoldDB" id="A0A923NDQ5"/>
<dbReference type="Pfam" id="PF01106">
    <property type="entry name" value="NifU"/>
    <property type="match status" value="1"/>
</dbReference>
<protein>
    <submittedName>
        <fullName evidence="3">NifU family protein</fullName>
    </submittedName>
</protein>
<name>A0A923NDQ5_9FIRM</name>
<comment type="caution">
    <text evidence="3">The sequence shown here is derived from an EMBL/GenBank/DDBJ whole genome shotgun (WGS) entry which is preliminary data.</text>
</comment>
<evidence type="ECO:0000313" key="4">
    <source>
        <dbReference type="Proteomes" id="UP000644115"/>
    </source>
</evidence>
<dbReference type="Gene3D" id="3.30.300.130">
    <property type="entry name" value="Fe-S cluster assembly (FSCA)"/>
    <property type="match status" value="1"/>
</dbReference>
<keyword evidence="4" id="KW-1185">Reference proteome</keyword>
<dbReference type="EMBL" id="JACRWC010000098">
    <property type="protein sequence ID" value="MBC5999847.1"/>
    <property type="molecule type" value="Genomic_DNA"/>
</dbReference>
<dbReference type="GO" id="GO:0051536">
    <property type="term" value="F:iron-sulfur cluster binding"/>
    <property type="evidence" value="ECO:0007669"/>
    <property type="project" value="InterPro"/>
</dbReference>
<dbReference type="Proteomes" id="UP000644115">
    <property type="component" value="Unassembled WGS sequence"/>
</dbReference>
<reference evidence="3" key="1">
    <citation type="submission" date="2020-08" db="EMBL/GenBank/DDBJ databases">
        <authorList>
            <person name="Liu C."/>
            <person name="Sun Q."/>
        </authorList>
    </citation>
    <scope>NUCLEOTIDE SEQUENCE</scope>
    <source>
        <strain evidence="3">BX16</strain>
    </source>
</reference>
<dbReference type="InterPro" id="IPR001075">
    <property type="entry name" value="NIF_FeS_clus_asmbl_NifU_C"/>
</dbReference>